<proteinExistence type="predicted"/>
<name>A0A2H1L1W8_BREAU</name>
<evidence type="ECO:0000313" key="2">
    <source>
        <dbReference type="Proteomes" id="UP000234300"/>
    </source>
</evidence>
<gene>
    <name evidence="1" type="ORF">BAURA86_04102</name>
</gene>
<dbReference type="Proteomes" id="UP000234300">
    <property type="component" value="Unassembled WGS sequence"/>
</dbReference>
<evidence type="ECO:0000313" key="1">
    <source>
        <dbReference type="EMBL" id="SMY05472.1"/>
    </source>
</evidence>
<dbReference type="AlphaFoldDB" id="A0A2H1L1W8"/>
<dbReference type="EMBL" id="FXZI01000073">
    <property type="protein sequence ID" value="SMY05472.1"/>
    <property type="molecule type" value="Genomic_DNA"/>
</dbReference>
<organism evidence="1 2">
    <name type="scientific">Brevibacterium aurantiacum</name>
    <dbReference type="NCBI Taxonomy" id="273384"/>
    <lineage>
        <taxon>Bacteria</taxon>
        <taxon>Bacillati</taxon>
        <taxon>Actinomycetota</taxon>
        <taxon>Actinomycetes</taxon>
        <taxon>Micrococcales</taxon>
        <taxon>Brevibacteriaceae</taxon>
        <taxon>Brevibacterium</taxon>
    </lineage>
</organism>
<protein>
    <submittedName>
        <fullName evidence="1">Uncharacterized protein</fullName>
    </submittedName>
</protein>
<sequence length="45" mass="4643">MEALDVGGYVLVSLAALVFRSLPPWSVASSASPPAGRARWPSVSS</sequence>
<reference evidence="1 2" key="1">
    <citation type="submission" date="2017-03" db="EMBL/GenBank/DDBJ databases">
        <authorList>
            <person name="Afonso C.L."/>
            <person name="Miller P.J."/>
            <person name="Scott M.A."/>
            <person name="Spackman E."/>
            <person name="Goraichik I."/>
            <person name="Dimitrov K.M."/>
            <person name="Suarez D.L."/>
            <person name="Swayne D.E."/>
        </authorList>
    </citation>
    <scope>NUCLEOTIDE SEQUENCE [LARGE SCALE GENOMIC DNA]</scope>
    <source>
        <strain evidence="2">8(6)</strain>
    </source>
</reference>
<accession>A0A2H1L1W8</accession>